<protein>
    <submittedName>
        <fullName evidence="2">Uncharacterized protein</fullName>
    </submittedName>
</protein>
<dbReference type="Proteomes" id="UP000736335">
    <property type="component" value="Unassembled WGS sequence"/>
</dbReference>
<reference evidence="2" key="2">
    <citation type="submission" date="2020-11" db="EMBL/GenBank/DDBJ databases">
        <authorList>
            <consortium name="DOE Joint Genome Institute"/>
            <person name="Kuo A."/>
            <person name="Miyauchi S."/>
            <person name="Kiss E."/>
            <person name="Drula E."/>
            <person name="Kohler A."/>
            <person name="Sanchez-Garcia M."/>
            <person name="Andreopoulos B."/>
            <person name="Barry K.W."/>
            <person name="Bonito G."/>
            <person name="Buee M."/>
            <person name="Carver A."/>
            <person name="Chen C."/>
            <person name="Cichocki N."/>
            <person name="Clum A."/>
            <person name="Culley D."/>
            <person name="Crous P.W."/>
            <person name="Fauchery L."/>
            <person name="Girlanda M."/>
            <person name="Hayes R."/>
            <person name="Keri Z."/>
            <person name="Labutti K."/>
            <person name="Lipzen A."/>
            <person name="Lombard V."/>
            <person name="Magnuson J."/>
            <person name="Maillard F."/>
            <person name="Morin E."/>
            <person name="Murat C."/>
            <person name="Nolan M."/>
            <person name="Ohm R."/>
            <person name="Pangilinan J."/>
            <person name="Pereira M."/>
            <person name="Perotto S."/>
            <person name="Peter M."/>
            <person name="Riley R."/>
            <person name="Sitrit Y."/>
            <person name="Stielow B."/>
            <person name="Szollosi G."/>
            <person name="Zifcakova L."/>
            <person name="Stursova M."/>
            <person name="Spatafora J.W."/>
            <person name="Tedersoo L."/>
            <person name="Vaario L.-M."/>
            <person name="Yamada A."/>
            <person name="Yan M."/>
            <person name="Wang P."/>
            <person name="Xu J."/>
            <person name="Bruns T."/>
            <person name="Baldrian P."/>
            <person name="Vilgalys R."/>
            <person name="Henrissat B."/>
            <person name="Grigoriev I.V."/>
            <person name="Hibbett D."/>
            <person name="Nagy L.G."/>
            <person name="Martin F.M."/>
        </authorList>
    </citation>
    <scope>NUCLEOTIDE SEQUENCE</scope>
    <source>
        <strain evidence="2">UH-Tt-Lm1</strain>
    </source>
</reference>
<evidence type="ECO:0000313" key="2">
    <source>
        <dbReference type="EMBL" id="KAF9788443.1"/>
    </source>
</evidence>
<dbReference type="EMBL" id="WIUZ02000004">
    <property type="protein sequence ID" value="KAF9788443.1"/>
    <property type="molecule type" value="Genomic_DNA"/>
</dbReference>
<gene>
    <name evidence="2" type="ORF">BJ322DRAFT_634053</name>
</gene>
<evidence type="ECO:0000256" key="1">
    <source>
        <dbReference type="SAM" id="MobiDB-lite"/>
    </source>
</evidence>
<sequence>MNGITRIVPCIVEEALDVVFPNEARVVDLRSPPMRELPLKADRSPCCFTPSFSILIAPHSDISSASLPGILYPIQGLNPFPSRRTPSSSAGAYQRTISFFLDSMLPLPLRKHGNRSRTMIISRPSRVRMDSGDQSSLPVRTDNNFLLLALWPWKSRGKRREPIPSRSIVDAAHSLPPVALPAAPPSFSPATTIPVVTTHTRSFLPFDELDPASSSQSVETTPVSSNTLPPRSTPPAIYLAETGTVISRFHHQR</sequence>
<accession>A0A9P6HJA6</accession>
<feature type="compositionally biased region" description="Polar residues" evidence="1">
    <location>
        <begin position="212"/>
        <end position="230"/>
    </location>
</feature>
<proteinExistence type="predicted"/>
<keyword evidence="3" id="KW-1185">Reference proteome</keyword>
<evidence type="ECO:0000313" key="3">
    <source>
        <dbReference type="Proteomes" id="UP000736335"/>
    </source>
</evidence>
<feature type="region of interest" description="Disordered" evidence="1">
    <location>
        <begin position="207"/>
        <end position="235"/>
    </location>
</feature>
<dbReference type="AlphaFoldDB" id="A0A9P6HJA6"/>
<comment type="caution">
    <text evidence="2">The sequence shown here is derived from an EMBL/GenBank/DDBJ whole genome shotgun (WGS) entry which is preliminary data.</text>
</comment>
<reference evidence="2" key="1">
    <citation type="journal article" date="2020" name="Nat. Commun.">
        <title>Large-scale genome sequencing of mycorrhizal fungi provides insights into the early evolution of symbiotic traits.</title>
        <authorList>
            <person name="Miyauchi S."/>
            <person name="Kiss E."/>
            <person name="Kuo A."/>
            <person name="Drula E."/>
            <person name="Kohler A."/>
            <person name="Sanchez-Garcia M."/>
            <person name="Morin E."/>
            <person name="Andreopoulos B."/>
            <person name="Barry K.W."/>
            <person name="Bonito G."/>
            <person name="Buee M."/>
            <person name="Carver A."/>
            <person name="Chen C."/>
            <person name="Cichocki N."/>
            <person name="Clum A."/>
            <person name="Culley D."/>
            <person name="Crous P.W."/>
            <person name="Fauchery L."/>
            <person name="Girlanda M."/>
            <person name="Hayes R.D."/>
            <person name="Keri Z."/>
            <person name="LaButti K."/>
            <person name="Lipzen A."/>
            <person name="Lombard V."/>
            <person name="Magnuson J."/>
            <person name="Maillard F."/>
            <person name="Murat C."/>
            <person name="Nolan M."/>
            <person name="Ohm R.A."/>
            <person name="Pangilinan J."/>
            <person name="Pereira M.F."/>
            <person name="Perotto S."/>
            <person name="Peter M."/>
            <person name="Pfister S."/>
            <person name="Riley R."/>
            <person name="Sitrit Y."/>
            <person name="Stielow J.B."/>
            <person name="Szollosi G."/>
            <person name="Zifcakova L."/>
            <person name="Stursova M."/>
            <person name="Spatafora J.W."/>
            <person name="Tedersoo L."/>
            <person name="Vaario L.M."/>
            <person name="Yamada A."/>
            <person name="Yan M."/>
            <person name="Wang P."/>
            <person name="Xu J."/>
            <person name="Bruns T."/>
            <person name="Baldrian P."/>
            <person name="Vilgalys R."/>
            <person name="Dunand C."/>
            <person name="Henrissat B."/>
            <person name="Grigoriev I.V."/>
            <person name="Hibbett D."/>
            <person name="Nagy L.G."/>
            <person name="Martin F.M."/>
        </authorList>
    </citation>
    <scope>NUCLEOTIDE SEQUENCE</scope>
    <source>
        <strain evidence="2">UH-Tt-Lm1</strain>
    </source>
</reference>
<name>A0A9P6HJA6_9AGAM</name>
<organism evidence="2 3">
    <name type="scientific">Thelephora terrestris</name>
    <dbReference type="NCBI Taxonomy" id="56493"/>
    <lineage>
        <taxon>Eukaryota</taxon>
        <taxon>Fungi</taxon>
        <taxon>Dikarya</taxon>
        <taxon>Basidiomycota</taxon>
        <taxon>Agaricomycotina</taxon>
        <taxon>Agaricomycetes</taxon>
        <taxon>Thelephorales</taxon>
        <taxon>Thelephoraceae</taxon>
        <taxon>Thelephora</taxon>
    </lineage>
</organism>